<reference evidence="2" key="1">
    <citation type="submission" date="2022-07" db="EMBL/GenBank/DDBJ databases">
        <title>Enhanced cultured diversity of the mouse gut microbiota enables custom-made synthetic communities.</title>
        <authorList>
            <person name="Afrizal A."/>
        </authorList>
    </citation>
    <scope>NUCLEOTIDE SEQUENCE</scope>
    <source>
        <strain evidence="2">DSM 29482</strain>
    </source>
</reference>
<keyword evidence="1" id="KW-0175">Coiled coil</keyword>
<comment type="caution">
    <text evidence="2">The sequence shown here is derived from an EMBL/GenBank/DDBJ whole genome shotgun (WGS) entry which is preliminary data.</text>
</comment>
<dbReference type="GO" id="GO:0003690">
    <property type="term" value="F:double-stranded DNA binding"/>
    <property type="evidence" value="ECO:0007669"/>
    <property type="project" value="InterPro"/>
</dbReference>
<protein>
    <submittedName>
        <fullName evidence="2">Host-nuclease inhibitor Gam family protein</fullName>
    </submittedName>
</protein>
<feature type="coiled-coil region" evidence="1">
    <location>
        <begin position="24"/>
        <end position="65"/>
    </location>
</feature>
<sequence>MQEAWKIKNDKDAEWLIEKVNKDLIESNRYKESLRSKIEVLEEKLRKVEEEENSAIERRNSYLAEYFESIDEKFKKKTKTQEKYRLPSGEIVKKYPSPQFKRDNNKLLNWIKSSGLDYVEIKESPKWNELKAITSVKNGQVITEDGEIVEGIKVIERDPVLEFKEG</sequence>
<evidence type="ECO:0000256" key="1">
    <source>
        <dbReference type="SAM" id="Coils"/>
    </source>
</evidence>
<proteinExistence type="predicted"/>
<evidence type="ECO:0000313" key="2">
    <source>
        <dbReference type="EMBL" id="MCR2045518.1"/>
    </source>
</evidence>
<dbReference type="Proteomes" id="UP001142078">
    <property type="component" value="Unassembled WGS sequence"/>
</dbReference>
<gene>
    <name evidence="2" type="ORF">NSA23_15560</name>
</gene>
<name>A0A9X2ML51_9FIRM</name>
<evidence type="ECO:0000313" key="3">
    <source>
        <dbReference type="Proteomes" id="UP001142078"/>
    </source>
</evidence>
<dbReference type="EMBL" id="JANJZL010000019">
    <property type="protein sequence ID" value="MCR2045518.1"/>
    <property type="molecule type" value="Genomic_DNA"/>
</dbReference>
<organism evidence="2 3">
    <name type="scientific">Anaerosalibacter massiliensis</name>
    <dbReference type="NCBI Taxonomy" id="1347392"/>
    <lineage>
        <taxon>Bacteria</taxon>
        <taxon>Bacillati</taxon>
        <taxon>Bacillota</taxon>
        <taxon>Tissierellia</taxon>
        <taxon>Tissierellales</taxon>
        <taxon>Sporanaerobacteraceae</taxon>
        <taxon>Anaerosalibacter</taxon>
    </lineage>
</organism>
<dbReference type="AlphaFoldDB" id="A0A9X2ML51"/>
<dbReference type="SUPFAM" id="SSF161266">
    <property type="entry name" value="Gam-like"/>
    <property type="match status" value="1"/>
</dbReference>
<dbReference type="RefSeq" id="WP_257490749.1">
    <property type="nucleotide sequence ID" value="NZ_JANJZL010000019.1"/>
</dbReference>
<dbReference type="Pfam" id="PF07352">
    <property type="entry name" value="Phage_Mu_Gam"/>
    <property type="match status" value="1"/>
</dbReference>
<keyword evidence="3" id="KW-1185">Reference proteome</keyword>
<accession>A0A9X2ML51</accession>
<dbReference type="InterPro" id="IPR009951">
    <property type="entry name" value="Host-nuc_inhib_Gam"/>
</dbReference>
<dbReference type="GO" id="GO:0042262">
    <property type="term" value="P:DNA protection"/>
    <property type="evidence" value="ECO:0007669"/>
    <property type="project" value="InterPro"/>
</dbReference>